<dbReference type="EC" id="2.4.2.3" evidence="1"/>
<dbReference type="Gene3D" id="3.40.50.1580">
    <property type="entry name" value="Nucleoside phosphorylase domain"/>
    <property type="match status" value="1"/>
</dbReference>
<organism evidence="5 6">
    <name type="scientific">Serratia quinivorans</name>
    <dbReference type="NCBI Taxonomy" id="137545"/>
    <lineage>
        <taxon>Bacteria</taxon>
        <taxon>Pseudomonadati</taxon>
        <taxon>Pseudomonadota</taxon>
        <taxon>Gammaproteobacteria</taxon>
        <taxon>Enterobacterales</taxon>
        <taxon>Yersiniaceae</taxon>
        <taxon>Serratia</taxon>
    </lineage>
</organism>
<evidence type="ECO:0000256" key="3">
    <source>
        <dbReference type="ARBA" id="ARBA00048447"/>
    </source>
</evidence>
<proteinExistence type="predicted"/>
<dbReference type="Proteomes" id="UP001558101">
    <property type="component" value="Unassembled WGS sequence"/>
</dbReference>
<evidence type="ECO:0000256" key="2">
    <source>
        <dbReference type="ARBA" id="ARBA00021980"/>
    </source>
</evidence>
<dbReference type="Pfam" id="PF01048">
    <property type="entry name" value="PNP_UDP_1"/>
    <property type="match status" value="1"/>
</dbReference>
<evidence type="ECO:0000259" key="4">
    <source>
        <dbReference type="Pfam" id="PF01048"/>
    </source>
</evidence>
<feature type="non-terminal residue" evidence="5">
    <location>
        <position position="1"/>
    </location>
</feature>
<dbReference type="InterPro" id="IPR000845">
    <property type="entry name" value="Nucleoside_phosphorylase_d"/>
</dbReference>
<feature type="non-terminal residue" evidence="5">
    <location>
        <position position="127"/>
    </location>
</feature>
<keyword evidence="6" id="KW-1185">Reference proteome</keyword>
<dbReference type="PANTHER" id="PTHR43691">
    <property type="entry name" value="URIDINE PHOSPHORYLASE"/>
    <property type="match status" value="1"/>
</dbReference>
<dbReference type="InterPro" id="IPR035994">
    <property type="entry name" value="Nucleoside_phosphorylase_sf"/>
</dbReference>
<keyword evidence="5" id="KW-0328">Glycosyltransferase</keyword>
<gene>
    <name evidence="5" type="ORF">AB4M04_26405</name>
</gene>
<dbReference type="PANTHER" id="PTHR43691:SF11">
    <property type="entry name" value="FI09636P-RELATED"/>
    <property type="match status" value="1"/>
</dbReference>
<evidence type="ECO:0000256" key="1">
    <source>
        <dbReference type="ARBA" id="ARBA00011888"/>
    </source>
</evidence>
<reference evidence="5 6" key="1">
    <citation type="submission" date="2024-07" db="EMBL/GenBank/DDBJ databases">
        <title>Genomes of novel Serratia strains from suburban soil.</title>
        <authorList>
            <person name="Markert E.X."/>
            <person name="Severe K."/>
            <person name="Severe L."/>
            <person name="Twing K.I."/>
            <person name="Ward L.M."/>
        </authorList>
    </citation>
    <scope>NUCLEOTIDE SEQUENCE [LARGE SCALE GENOMIC DNA]</scope>
    <source>
        <strain evidence="5 6">3C-UT</strain>
    </source>
</reference>
<dbReference type="SUPFAM" id="SSF53167">
    <property type="entry name" value="Purine and uridine phosphorylases"/>
    <property type="match status" value="1"/>
</dbReference>
<sequence>WRAWLDGKAGLVCSSGMVGPSTSTAVEELAQLGNRSFLRIGTTGASQSNINVGVVLVTTAAVRLDGASLHFAPLEFPAVADLACTTALLEAAKAARATTHIGVTASSHPFYPALERYDTFSSPVASR</sequence>
<accession>A0ABV3UT88</accession>
<protein>
    <recommendedName>
        <fullName evidence="2">Uridine phosphorylase</fullName>
        <ecNumber evidence="1">2.4.2.3</ecNumber>
    </recommendedName>
</protein>
<name>A0ABV3UT88_9GAMM</name>
<feature type="domain" description="Nucleoside phosphorylase" evidence="4">
    <location>
        <begin position="7"/>
        <end position="111"/>
    </location>
</feature>
<comment type="catalytic activity">
    <reaction evidence="3">
        <text>uridine + phosphate = alpha-D-ribose 1-phosphate + uracil</text>
        <dbReference type="Rhea" id="RHEA:24388"/>
        <dbReference type="ChEBI" id="CHEBI:16704"/>
        <dbReference type="ChEBI" id="CHEBI:17568"/>
        <dbReference type="ChEBI" id="CHEBI:43474"/>
        <dbReference type="ChEBI" id="CHEBI:57720"/>
        <dbReference type="EC" id="2.4.2.3"/>
    </reaction>
</comment>
<dbReference type="EMBL" id="JBFQXQ010000182">
    <property type="protein sequence ID" value="MEX3175577.1"/>
    <property type="molecule type" value="Genomic_DNA"/>
</dbReference>
<evidence type="ECO:0000313" key="5">
    <source>
        <dbReference type="EMBL" id="MEX3175577.1"/>
    </source>
</evidence>
<evidence type="ECO:0000313" key="6">
    <source>
        <dbReference type="Proteomes" id="UP001558101"/>
    </source>
</evidence>
<keyword evidence="5" id="KW-0808">Transferase</keyword>
<comment type="caution">
    <text evidence="5">The sequence shown here is derived from an EMBL/GenBank/DDBJ whole genome shotgun (WGS) entry which is preliminary data.</text>
</comment>
<dbReference type="GO" id="GO:0004850">
    <property type="term" value="F:uridine phosphorylase activity"/>
    <property type="evidence" value="ECO:0007669"/>
    <property type="project" value="UniProtKB-EC"/>
</dbReference>